<evidence type="ECO:0000256" key="1">
    <source>
        <dbReference type="SAM" id="Phobius"/>
    </source>
</evidence>
<keyword evidence="1" id="KW-0812">Transmembrane</keyword>
<dbReference type="Proteomes" id="UP001143362">
    <property type="component" value="Unassembled WGS sequence"/>
</dbReference>
<organism evidence="2 3">
    <name type="scientific">Candidatus Litorirhabdus singularis</name>
    <dbReference type="NCBI Taxonomy" id="2518993"/>
    <lineage>
        <taxon>Bacteria</taxon>
        <taxon>Pseudomonadati</taxon>
        <taxon>Pseudomonadota</taxon>
        <taxon>Gammaproteobacteria</taxon>
        <taxon>Cellvibrionales</taxon>
        <taxon>Halieaceae</taxon>
        <taxon>Candidatus Litorirhabdus</taxon>
    </lineage>
</organism>
<comment type="caution">
    <text evidence="2">The sequence shown here is derived from an EMBL/GenBank/DDBJ whole genome shotgun (WGS) entry which is preliminary data.</text>
</comment>
<dbReference type="SUPFAM" id="SSF53474">
    <property type="entry name" value="alpha/beta-Hydrolases"/>
    <property type="match status" value="1"/>
</dbReference>
<dbReference type="RefSeq" id="WP_279246912.1">
    <property type="nucleotide sequence ID" value="NZ_SHNN01000004.1"/>
</dbReference>
<feature type="transmembrane region" description="Helical" evidence="1">
    <location>
        <begin position="41"/>
        <end position="59"/>
    </location>
</feature>
<evidence type="ECO:0008006" key="4">
    <source>
        <dbReference type="Google" id="ProtNLM"/>
    </source>
</evidence>
<proteinExistence type="predicted"/>
<protein>
    <recommendedName>
        <fullName evidence="4">Alpha/beta hydrolase</fullName>
    </recommendedName>
</protein>
<accession>A0ABT3TKM5</accession>
<reference evidence="2" key="1">
    <citation type="submission" date="2019-02" db="EMBL/GenBank/DDBJ databases">
        <authorList>
            <person name="Li S.-H."/>
        </authorList>
    </citation>
    <scope>NUCLEOTIDE SEQUENCE</scope>
    <source>
        <strain evidence="2">IMCC14734</strain>
    </source>
</reference>
<evidence type="ECO:0000313" key="2">
    <source>
        <dbReference type="EMBL" id="MCX2982887.1"/>
    </source>
</evidence>
<keyword evidence="1" id="KW-1133">Transmembrane helix</keyword>
<sequence length="454" mass="51345">MTYDRHIVITVHGIRTYGQWQNALASMLTERAPNTEVHNYHYGYFSVIAFLIPPLRWLVTRRFSKQLAISLHGADNARIDLVGHSFGTHLIGWALKRLPVNACPNIHTVLMAGSVLTSDFDWSDLLRTGKLKRVVNDCGSKDSILIINQIFVLGTGMAGRLGFHGMMGKQLTNRFFVGGHSHYFESAECDDHSFMARYWLPVLLENAEVKAIDLRPSATALQGITTTLLQNTQTFKLALYTVILLSPALLFFNLYQEAEVQRLIAERQTVAALEAKKEAVLSEHKALRAENEARHQKDGAINTLVWVFNEAAVFPYDRSDMPNNRWLQLISGALERLAELKIEQDIILESHIGKFVFIPDSIENIPDGGRLATTSDREMNRETSSYSREYALAISQRIGNSIRAQADHLFPPHKFEVIGYGLEKPLVPYPDNSNDLSTWNEIAEWNNRVIMVLE</sequence>
<name>A0ABT3TKM5_9GAMM</name>
<keyword evidence="1" id="KW-0472">Membrane</keyword>
<gene>
    <name evidence="2" type="ORF">EYC98_18650</name>
</gene>
<keyword evidence="3" id="KW-1185">Reference proteome</keyword>
<dbReference type="InterPro" id="IPR029058">
    <property type="entry name" value="AB_hydrolase_fold"/>
</dbReference>
<evidence type="ECO:0000313" key="3">
    <source>
        <dbReference type="Proteomes" id="UP001143362"/>
    </source>
</evidence>
<dbReference type="EMBL" id="SHNN01000004">
    <property type="protein sequence ID" value="MCX2982887.1"/>
    <property type="molecule type" value="Genomic_DNA"/>
</dbReference>